<evidence type="ECO:0008006" key="4">
    <source>
        <dbReference type="Google" id="ProtNLM"/>
    </source>
</evidence>
<dbReference type="EMBL" id="BLPG01000001">
    <property type="protein sequence ID" value="GFJ88930.1"/>
    <property type="molecule type" value="Genomic_DNA"/>
</dbReference>
<accession>A0A6V8L015</accession>
<sequence length="161" mass="17089">MGRRGVRQGQGRDDHRGQLDQGGHAGRLPEGQVHRAPAAGRPQGQGTLSFTNCWGIAAKSKHKDQAIKFVEAMTTVDQQMAFAKAFGVMPSRQSAGAQYTQQFPADKAFIDGAAYAQGPVNAPKMDSVLADFDAGLQGLTNGDPKALLARVQKNTQSALGR</sequence>
<organism evidence="2 3">
    <name type="scientific">Phytohabitans rumicis</name>
    <dbReference type="NCBI Taxonomy" id="1076125"/>
    <lineage>
        <taxon>Bacteria</taxon>
        <taxon>Bacillati</taxon>
        <taxon>Actinomycetota</taxon>
        <taxon>Actinomycetes</taxon>
        <taxon>Micromonosporales</taxon>
        <taxon>Micromonosporaceae</taxon>
    </lineage>
</organism>
<feature type="region of interest" description="Disordered" evidence="1">
    <location>
        <begin position="1"/>
        <end position="46"/>
    </location>
</feature>
<reference evidence="2 3" key="1">
    <citation type="submission" date="2020-03" db="EMBL/GenBank/DDBJ databases">
        <title>Whole genome shotgun sequence of Phytohabitans rumicis NBRC 108638.</title>
        <authorList>
            <person name="Komaki H."/>
            <person name="Tamura T."/>
        </authorList>
    </citation>
    <scope>NUCLEOTIDE SEQUENCE [LARGE SCALE GENOMIC DNA]</scope>
    <source>
        <strain evidence="2 3">NBRC 108638</strain>
    </source>
</reference>
<dbReference type="Proteomes" id="UP000482960">
    <property type="component" value="Unassembled WGS sequence"/>
</dbReference>
<protein>
    <recommendedName>
        <fullName evidence="4">Extracellular solute-binding protein</fullName>
    </recommendedName>
</protein>
<comment type="caution">
    <text evidence="2">The sequence shown here is derived from an EMBL/GenBank/DDBJ whole genome shotgun (WGS) entry which is preliminary data.</text>
</comment>
<evidence type="ECO:0000313" key="3">
    <source>
        <dbReference type="Proteomes" id="UP000482960"/>
    </source>
</evidence>
<keyword evidence="3" id="KW-1185">Reference proteome</keyword>
<dbReference type="InterPro" id="IPR006059">
    <property type="entry name" value="SBP"/>
</dbReference>
<dbReference type="Pfam" id="PF13416">
    <property type="entry name" value="SBP_bac_8"/>
    <property type="match status" value="1"/>
</dbReference>
<reference evidence="2 3" key="2">
    <citation type="submission" date="2020-03" db="EMBL/GenBank/DDBJ databases">
        <authorList>
            <person name="Ichikawa N."/>
            <person name="Kimura A."/>
            <person name="Kitahashi Y."/>
            <person name="Uohara A."/>
        </authorList>
    </citation>
    <scope>NUCLEOTIDE SEQUENCE [LARGE SCALE GENOMIC DNA]</scope>
    <source>
        <strain evidence="2 3">NBRC 108638</strain>
    </source>
</reference>
<gene>
    <name evidence="2" type="ORF">Prum_025720</name>
</gene>
<dbReference type="SUPFAM" id="SSF53850">
    <property type="entry name" value="Periplasmic binding protein-like II"/>
    <property type="match status" value="1"/>
</dbReference>
<dbReference type="Gene3D" id="3.40.190.10">
    <property type="entry name" value="Periplasmic binding protein-like II"/>
    <property type="match status" value="1"/>
</dbReference>
<name>A0A6V8L015_9ACTN</name>
<proteinExistence type="predicted"/>
<dbReference type="AlphaFoldDB" id="A0A6V8L015"/>
<evidence type="ECO:0000256" key="1">
    <source>
        <dbReference type="SAM" id="MobiDB-lite"/>
    </source>
</evidence>
<evidence type="ECO:0000313" key="2">
    <source>
        <dbReference type="EMBL" id="GFJ88930.1"/>
    </source>
</evidence>